<feature type="compositionally biased region" description="Low complexity" evidence="1">
    <location>
        <begin position="78"/>
        <end position="90"/>
    </location>
</feature>
<feature type="region of interest" description="Disordered" evidence="1">
    <location>
        <begin position="1"/>
        <end position="90"/>
    </location>
</feature>
<dbReference type="RefSeq" id="XP_022471603.1">
    <property type="nucleotide sequence ID" value="XM_022621887.1"/>
</dbReference>
<evidence type="ECO:0000313" key="3">
    <source>
        <dbReference type="Proteomes" id="UP000176998"/>
    </source>
</evidence>
<feature type="region of interest" description="Disordered" evidence="1">
    <location>
        <begin position="629"/>
        <end position="663"/>
    </location>
</feature>
<dbReference type="AlphaFoldDB" id="A0A1G4AZ49"/>
<accession>A0A1G4AZ49</accession>
<reference evidence="2 3" key="1">
    <citation type="submission" date="2016-09" db="EMBL/GenBank/DDBJ databases">
        <authorList>
            <person name="Capua I."/>
            <person name="De Benedictis P."/>
            <person name="Joannis T."/>
            <person name="Lombin L.H."/>
            <person name="Cattoli G."/>
        </authorList>
    </citation>
    <scope>NUCLEOTIDE SEQUENCE [LARGE SCALE GENOMIC DNA]</scope>
    <source>
        <strain evidence="2 3">IMI 309357</strain>
    </source>
</reference>
<proteinExistence type="predicted"/>
<evidence type="ECO:0000256" key="1">
    <source>
        <dbReference type="SAM" id="MobiDB-lite"/>
    </source>
</evidence>
<keyword evidence="3" id="KW-1185">Reference proteome</keyword>
<feature type="compositionally biased region" description="Polar residues" evidence="1">
    <location>
        <begin position="417"/>
        <end position="431"/>
    </location>
</feature>
<sequence length="663" mass="72607">MEDNFTHHRPVPSRRSSDQRQKPPQCPPEPSSATLPPLRPSNLTPRRYHIPQGSISRSRGAEAGYSLHSTNGSQQSPASQAALRGLGSSSAAYQQTPRTLFPGDSNLASCGPIDSPSHFAPKATVQVADSLFVDQGRLHRGNPLLDNLSEHIHTPSSPLRIPSSPNGDHIANLRFQDKLQSRAFKTGFFPDPEEHESPGSTNRIPVEVTALANEENNALQEGLAAIKVSGFILEDDIEEGCHASSMNKVKHTRSTAMKPKTSVRPRASPLSSILVSHDAESQSLPKKQSAQNSAARPRSSSTHGTGQGNAVATAKNSTVSRSFSLKSHMMAKAHKPSIRVVTVPQRSKPTRRAQRRSFPTTPSKKPKVLNQRRTDPDTLSLVAIKNLPGPLYEPERPMSGFDNNKLKSPTLSMSTTADASSYVKSPTSPLFQSRKLGCDTHDPASVKPPIAQNKMYHPMTGNRCPMSEGEELARRQQATTSQYKDRQAGGSHMPSRIGRAQVHPGNNPASSERQLVEGLRSPGGWHTRNPKRSVSCVLSPKSIQEQEPEKKRIRDKEASLRTEVNNRQRTKGSGWATSSHRNNPTPRNPVADVWETPEVYVESVEDHVKTLHRAIGPMKRQRLEGMARLNMQRKFKKEQHSDDGSPALSSTAATTKRASGLPK</sequence>
<name>A0A1G4AZ49_9PEZI</name>
<dbReference type="Proteomes" id="UP000176998">
    <property type="component" value="Unassembled WGS sequence"/>
</dbReference>
<dbReference type="GeneID" id="34563397"/>
<gene>
    <name evidence="2" type="ORF">CORC01_10259</name>
</gene>
<protein>
    <submittedName>
        <fullName evidence="2">Uncharacterized protein</fullName>
    </submittedName>
</protein>
<feature type="compositionally biased region" description="Polar residues" evidence="1">
    <location>
        <begin position="575"/>
        <end position="585"/>
    </location>
</feature>
<feature type="compositionally biased region" description="Polar residues" evidence="1">
    <location>
        <begin position="647"/>
        <end position="657"/>
    </location>
</feature>
<feature type="compositionally biased region" description="Polar residues" evidence="1">
    <location>
        <begin position="281"/>
        <end position="317"/>
    </location>
</feature>
<organism evidence="2 3">
    <name type="scientific">Colletotrichum orchidophilum</name>
    <dbReference type="NCBI Taxonomy" id="1209926"/>
    <lineage>
        <taxon>Eukaryota</taxon>
        <taxon>Fungi</taxon>
        <taxon>Dikarya</taxon>
        <taxon>Ascomycota</taxon>
        <taxon>Pezizomycotina</taxon>
        <taxon>Sordariomycetes</taxon>
        <taxon>Hypocreomycetidae</taxon>
        <taxon>Glomerellales</taxon>
        <taxon>Glomerellaceae</taxon>
        <taxon>Colletotrichum</taxon>
    </lineage>
</organism>
<feature type="compositionally biased region" description="Basic and acidic residues" evidence="1">
    <location>
        <begin position="547"/>
        <end position="566"/>
    </location>
</feature>
<feature type="region of interest" description="Disordered" evidence="1">
    <location>
        <begin position="467"/>
        <end position="591"/>
    </location>
</feature>
<dbReference type="OrthoDB" id="4845194at2759"/>
<feature type="region of interest" description="Disordered" evidence="1">
    <location>
        <begin position="329"/>
        <end position="374"/>
    </location>
</feature>
<feature type="region of interest" description="Disordered" evidence="1">
    <location>
        <begin position="417"/>
        <end position="442"/>
    </location>
</feature>
<feature type="region of interest" description="Disordered" evidence="1">
    <location>
        <begin position="244"/>
        <end position="317"/>
    </location>
</feature>
<dbReference type="EMBL" id="MJBS01000100">
    <property type="protein sequence ID" value="OHE94440.1"/>
    <property type="molecule type" value="Genomic_DNA"/>
</dbReference>
<evidence type="ECO:0000313" key="2">
    <source>
        <dbReference type="EMBL" id="OHE94440.1"/>
    </source>
</evidence>
<comment type="caution">
    <text evidence="2">The sequence shown here is derived from an EMBL/GenBank/DDBJ whole genome shotgun (WGS) entry which is preliminary data.</text>
</comment>
<feature type="compositionally biased region" description="Polar residues" evidence="1">
    <location>
        <begin position="67"/>
        <end position="77"/>
    </location>
</feature>